<dbReference type="Proteomes" id="UP001152797">
    <property type="component" value="Unassembled WGS sequence"/>
</dbReference>
<dbReference type="SUPFAM" id="SSF57850">
    <property type="entry name" value="RING/U-box"/>
    <property type="match status" value="1"/>
</dbReference>
<dbReference type="SMART" id="SM00744">
    <property type="entry name" value="RINGv"/>
    <property type="match status" value="1"/>
</dbReference>
<reference evidence="7" key="1">
    <citation type="submission" date="2022-10" db="EMBL/GenBank/DDBJ databases">
        <authorList>
            <person name="Chen Y."/>
            <person name="Dougan E. K."/>
            <person name="Chan C."/>
            <person name="Rhodes N."/>
            <person name="Thang M."/>
        </authorList>
    </citation>
    <scope>NUCLEOTIDE SEQUENCE</scope>
</reference>
<comment type="caution">
    <text evidence="7">The sequence shown here is derived from an EMBL/GenBank/DDBJ whole genome shotgun (WGS) entry which is preliminary data.</text>
</comment>
<dbReference type="InterPro" id="IPR001841">
    <property type="entry name" value="Znf_RING"/>
</dbReference>
<dbReference type="PANTHER" id="PTHR45969:SF69">
    <property type="entry name" value="FINGER DOMAIN PROTEIN, PUTATIVE (AFU_ORTHOLOGUE AFUA_3G12190)-RELATED"/>
    <property type="match status" value="1"/>
</dbReference>
<keyword evidence="5" id="KW-0472">Membrane</keyword>
<feature type="transmembrane region" description="Helical" evidence="5">
    <location>
        <begin position="54"/>
        <end position="72"/>
    </location>
</feature>
<keyword evidence="3" id="KW-0862">Zinc</keyword>
<keyword evidence="1" id="KW-0479">Metal-binding</keyword>
<keyword evidence="5" id="KW-0812">Transmembrane</keyword>
<evidence type="ECO:0000256" key="1">
    <source>
        <dbReference type="ARBA" id="ARBA00022723"/>
    </source>
</evidence>
<feature type="transmembrane region" description="Helical" evidence="5">
    <location>
        <begin position="84"/>
        <end position="103"/>
    </location>
</feature>
<name>A0A9P1G9R3_9DINO</name>
<sequence>MSTLTACEVLAVVAWDVASFLVPHQSSEDLVKRGIPAPEARQRSFFRTSLMERLSSLIHVMLILGIGVHLIIPGLVCLSLISGYLYSFVVPGTSMLVVGFWFGHIEDECNQPLGICVMIYWLQVIVKFAAVIGWHDCPPDFGPPTFRRLIPCLYRIFAITTVLFEVIFPVTTFIMLMLADSCTPGLIRNTWVVLSPFIYGALCSWTTCPSHIPLESPASLVNTFTRIRFDPDTFNDETYAKSCAICSADFAASTASTAIVSPPCAAGRHVFHEQCLVGWFERARSCPLCRSRLDPAAGPGTVEPVDVELALAVELSLAS</sequence>
<evidence type="ECO:0000256" key="5">
    <source>
        <dbReference type="SAM" id="Phobius"/>
    </source>
</evidence>
<evidence type="ECO:0000313" key="8">
    <source>
        <dbReference type="EMBL" id="CAL1159551.1"/>
    </source>
</evidence>
<keyword evidence="9" id="KW-0808">Transferase</keyword>
<feature type="transmembrane region" description="Helical" evidence="5">
    <location>
        <begin position="115"/>
        <end position="134"/>
    </location>
</feature>
<keyword evidence="2 4" id="KW-0863">Zinc-finger</keyword>
<dbReference type="InterPro" id="IPR013083">
    <property type="entry name" value="Znf_RING/FYVE/PHD"/>
</dbReference>
<feature type="domain" description="RING-type" evidence="6">
    <location>
        <begin position="243"/>
        <end position="290"/>
    </location>
</feature>
<dbReference type="GO" id="GO:0061630">
    <property type="term" value="F:ubiquitin protein ligase activity"/>
    <property type="evidence" value="ECO:0007669"/>
    <property type="project" value="TreeGrafter"/>
</dbReference>
<accession>A0A9P1G9R3</accession>
<evidence type="ECO:0000259" key="6">
    <source>
        <dbReference type="PROSITE" id="PS50089"/>
    </source>
</evidence>
<organism evidence="7">
    <name type="scientific">Cladocopium goreaui</name>
    <dbReference type="NCBI Taxonomy" id="2562237"/>
    <lineage>
        <taxon>Eukaryota</taxon>
        <taxon>Sar</taxon>
        <taxon>Alveolata</taxon>
        <taxon>Dinophyceae</taxon>
        <taxon>Suessiales</taxon>
        <taxon>Symbiodiniaceae</taxon>
        <taxon>Cladocopium</taxon>
    </lineage>
</organism>
<evidence type="ECO:0000313" key="10">
    <source>
        <dbReference type="Proteomes" id="UP001152797"/>
    </source>
</evidence>
<dbReference type="Gene3D" id="3.30.40.10">
    <property type="entry name" value="Zinc/RING finger domain, C3HC4 (zinc finger)"/>
    <property type="match status" value="1"/>
</dbReference>
<dbReference type="EMBL" id="CAMXCT010003779">
    <property type="protein sequence ID" value="CAI4006176.1"/>
    <property type="molecule type" value="Genomic_DNA"/>
</dbReference>
<dbReference type="InterPro" id="IPR011016">
    <property type="entry name" value="Znf_RING-CH"/>
</dbReference>
<dbReference type="EMBL" id="CAMXCT020003779">
    <property type="protein sequence ID" value="CAL1159551.1"/>
    <property type="molecule type" value="Genomic_DNA"/>
</dbReference>
<dbReference type="AlphaFoldDB" id="A0A9P1G9R3"/>
<evidence type="ECO:0000313" key="7">
    <source>
        <dbReference type="EMBL" id="CAI4006176.1"/>
    </source>
</evidence>
<evidence type="ECO:0000256" key="4">
    <source>
        <dbReference type="PROSITE-ProRule" id="PRU00175"/>
    </source>
</evidence>
<dbReference type="Pfam" id="PF13639">
    <property type="entry name" value="zf-RING_2"/>
    <property type="match status" value="1"/>
</dbReference>
<dbReference type="GO" id="GO:0008270">
    <property type="term" value="F:zinc ion binding"/>
    <property type="evidence" value="ECO:0007669"/>
    <property type="project" value="UniProtKB-KW"/>
</dbReference>
<feature type="transmembrane region" description="Helical" evidence="5">
    <location>
        <begin position="154"/>
        <end position="178"/>
    </location>
</feature>
<dbReference type="GO" id="GO:0016567">
    <property type="term" value="P:protein ubiquitination"/>
    <property type="evidence" value="ECO:0007669"/>
    <property type="project" value="TreeGrafter"/>
</dbReference>
<evidence type="ECO:0000313" key="9">
    <source>
        <dbReference type="EMBL" id="CAL4793488.1"/>
    </source>
</evidence>
<gene>
    <name evidence="7" type="ORF">C1SCF055_LOCUS31839</name>
</gene>
<keyword evidence="5" id="KW-1133">Transmembrane helix</keyword>
<protein>
    <submittedName>
        <fullName evidence="9">RING-type E3 ubiquitin transferase</fullName>
    </submittedName>
</protein>
<dbReference type="PROSITE" id="PS50089">
    <property type="entry name" value="ZF_RING_2"/>
    <property type="match status" value="1"/>
</dbReference>
<proteinExistence type="predicted"/>
<evidence type="ECO:0000256" key="2">
    <source>
        <dbReference type="ARBA" id="ARBA00022771"/>
    </source>
</evidence>
<keyword evidence="10" id="KW-1185">Reference proteome</keyword>
<dbReference type="OrthoDB" id="378752at2759"/>
<evidence type="ECO:0000256" key="3">
    <source>
        <dbReference type="ARBA" id="ARBA00022833"/>
    </source>
</evidence>
<dbReference type="PANTHER" id="PTHR45969">
    <property type="entry name" value="RING ZINC FINGER PROTEIN-RELATED"/>
    <property type="match status" value="1"/>
</dbReference>
<reference evidence="8" key="2">
    <citation type="submission" date="2024-04" db="EMBL/GenBank/DDBJ databases">
        <authorList>
            <person name="Chen Y."/>
            <person name="Shah S."/>
            <person name="Dougan E. K."/>
            <person name="Thang M."/>
            <person name="Chan C."/>
        </authorList>
    </citation>
    <scope>NUCLEOTIDE SEQUENCE [LARGE SCALE GENOMIC DNA]</scope>
</reference>
<dbReference type="EMBL" id="CAMXCT030003779">
    <property type="protein sequence ID" value="CAL4793488.1"/>
    <property type="molecule type" value="Genomic_DNA"/>
</dbReference>
<feature type="transmembrane region" description="Helical" evidence="5">
    <location>
        <begin position="190"/>
        <end position="207"/>
    </location>
</feature>